<name>A0ABW7FX64_9BURK</name>
<proteinExistence type="predicted"/>
<evidence type="ECO:0000313" key="1">
    <source>
        <dbReference type="EMBL" id="MFG6448914.1"/>
    </source>
</evidence>
<keyword evidence="2" id="KW-1185">Reference proteome</keyword>
<dbReference type="InterPro" id="IPR021333">
    <property type="entry name" value="DUF2946"/>
</dbReference>
<accession>A0ABW7FX64</accession>
<sequence length="126" mass="13294">MRLTRDTKLITSWVAILAVLLMSWAPLVSQLLGSPSTWAEICSASGPKWVQADAASPQPPAKSPAAKLLEHCPYCSQHAGALGLPPAPLVVLTVPGPREVARAFLSAPATPFAWRTAQPRGPPLLV</sequence>
<organism evidence="1 2">
    <name type="scientific">Roseateles rivi</name>
    <dbReference type="NCBI Taxonomy" id="3299028"/>
    <lineage>
        <taxon>Bacteria</taxon>
        <taxon>Pseudomonadati</taxon>
        <taxon>Pseudomonadota</taxon>
        <taxon>Betaproteobacteria</taxon>
        <taxon>Burkholderiales</taxon>
        <taxon>Sphaerotilaceae</taxon>
        <taxon>Roseateles</taxon>
    </lineage>
</organism>
<dbReference type="Proteomes" id="UP001606099">
    <property type="component" value="Unassembled WGS sequence"/>
</dbReference>
<comment type="caution">
    <text evidence="1">The sequence shown here is derived from an EMBL/GenBank/DDBJ whole genome shotgun (WGS) entry which is preliminary data.</text>
</comment>
<dbReference type="EMBL" id="JBIGHZ010000004">
    <property type="protein sequence ID" value="MFG6448914.1"/>
    <property type="molecule type" value="Genomic_DNA"/>
</dbReference>
<evidence type="ECO:0000313" key="2">
    <source>
        <dbReference type="Proteomes" id="UP001606099"/>
    </source>
</evidence>
<reference evidence="1 2" key="1">
    <citation type="submission" date="2024-08" db="EMBL/GenBank/DDBJ databases">
        <authorList>
            <person name="Lu H."/>
        </authorList>
    </citation>
    <scope>NUCLEOTIDE SEQUENCE [LARGE SCALE GENOMIC DNA]</scope>
    <source>
        <strain evidence="1 2">BYS180W</strain>
    </source>
</reference>
<protein>
    <submittedName>
        <fullName evidence="1">DUF2946 domain-containing protein</fullName>
    </submittedName>
</protein>
<dbReference type="RefSeq" id="WP_394461605.1">
    <property type="nucleotide sequence ID" value="NZ_JBIGHZ010000004.1"/>
</dbReference>
<gene>
    <name evidence="1" type="ORF">ACG0Z6_11790</name>
</gene>
<dbReference type="Pfam" id="PF11162">
    <property type="entry name" value="DUF2946"/>
    <property type="match status" value="1"/>
</dbReference>